<evidence type="ECO:0000313" key="2">
    <source>
        <dbReference type="EMBL" id="TNM90772.1"/>
    </source>
</evidence>
<dbReference type="InterPro" id="IPR051586">
    <property type="entry name" value="PKC-binding_NELL"/>
</dbReference>
<proteinExistence type="predicted"/>
<keyword evidence="3" id="KW-1185">Reference proteome</keyword>
<dbReference type="GO" id="GO:0005080">
    <property type="term" value="F:protein kinase C binding"/>
    <property type="evidence" value="ECO:0007669"/>
    <property type="project" value="TreeGrafter"/>
</dbReference>
<dbReference type="Proteomes" id="UP000516260">
    <property type="component" value="Chromosome 3"/>
</dbReference>
<protein>
    <recommendedName>
        <fullName evidence="4">EGF-like domain-containing protein</fullName>
    </recommendedName>
</protein>
<dbReference type="PANTHER" id="PTHR24042:SF2">
    <property type="entry name" value="PROTEIN KINASE C-BINDING PROTEIN NELL1"/>
    <property type="match status" value="1"/>
</dbReference>
<dbReference type="GO" id="GO:0045778">
    <property type="term" value="P:positive regulation of ossification"/>
    <property type="evidence" value="ECO:0007669"/>
    <property type="project" value="TreeGrafter"/>
</dbReference>
<evidence type="ECO:0008006" key="4">
    <source>
        <dbReference type="Google" id="ProtNLM"/>
    </source>
</evidence>
<dbReference type="PANTHER" id="PTHR24042">
    <property type="entry name" value="NEL HOMOLOG"/>
    <property type="match status" value="1"/>
</dbReference>
<dbReference type="GO" id="GO:0005737">
    <property type="term" value="C:cytoplasm"/>
    <property type="evidence" value="ECO:0007669"/>
    <property type="project" value="TreeGrafter"/>
</dbReference>
<reference evidence="2 3" key="1">
    <citation type="submission" date="2019-04" db="EMBL/GenBank/DDBJ databases">
        <title>The sequence and de novo assembly of Takifugu bimaculatus genome using PacBio and Hi-C technologies.</title>
        <authorList>
            <person name="Xu P."/>
            <person name="Liu B."/>
            <person name="Zhou Z."/>
        </authorList>
    </citation>
    <scope>NUCLEOTIDE SEQUENCE [LARGE SCALE GENOMIC DNA]</scope>
    <source>
        <strain evidence="2">TB-2018</strain>
        <tissue evidence="2">Muscle</tissue>
    </source>
</reference>
<dbReference type="EMBL" id="SWLE01000016">
    <property type="protein sequence ID" value="TNM90772.1"/>
    <property type="molecule type" value="Genomic_DNA"/>
</dbReference>
<dbReference type="GO" id="GO:0008201">
    <property type="term" value="F:heparin binding"/>
    <property type="evidence" value="ECO:0007669"/>
    <property type="project" value="TreeGrafter"/>
</dbReference>
<organism evidence="2 3">
    <name type="scientific">Takifugu bimaculatus</name>
    <dbReference type="NCBI Taxonomy" id="433685"/>
    <lineage>
        <taxon>Eukaryota</taxon>
        <taxon>Metazoa</taxon>
        <taxon>Chordata</taxon>
        <taxon>Craniata</taxon>
        <taxon>Vertebrata</taxon>
        <taxon>Euteleostomi</taxon>
        <taxon>Actinopterygii</taxon>
        <taxon>Neopterygii</taxon>
        <taxon>Teleostei</taxon>
        <taxon>Neoteleostei</taxon>
        <taxon>Acanthomorphata</taxon>
        <taxon>Eupercaria</taxon>
        <taxon>Tetraodontiformes</taxon>
        <taxon>Tetradontoidea</taxon>
        <taxon>Tetraodontidae</taxon>
        <taxon>Takifugu</taxon>
    </lineage>
</organism>
<dbReference type="GO" id="GO:0045667">
    <property type="term" value="P:regulation of osteoblast differentiation"/>
    <property type="evidence" value="ECO:0007669"/>
    <property type="project" value="TreeGrafter"/>
</dbReference>
<accession>A0A4Z2BFU7</accession>
<evidence type="ECO:0000313" key="3">
    <source>
        <dbReference type="Proteomes" id="UP000516260"/>
    </source>
</evidence>
<keyword evidence="1" id="KW-0325">Glycoprotein</keyword>
<gene>
    <name evidence="2" type="ORF">fugu_003061</name>
</gene>
<dbReference type="AlphaFoldDB" id="A0A4Z2BFU7"/>
<dbReference type="GO" id="GO:0005615">
    <property type="term" value="C:extracellular space"/>
    <property type="evidence" value="ECO:0007669"/>
    <property type="project" value="TreeGrafter"/>
</dbReference>
<sequence length="117" mass="12847">MLKITETCAELNCTLGEQILPDGRCCNVCRGYDFCAEGIICGENSECKNLNTKAECECRSGYASIHGDSTYCEGSLAMLVTSPLCLPGCSQFGDYSAYWLSKIQFVAVMRPRVFVRS</sequence>
<evidence type="ECO:0000256" key="1">
    <source>
        <dbReference type="ARBA" id="ARBA00023180"/>
    </source>
</evidence>
<name>A0A4Z2BFU7_9TELE</name>
<comment type="caution">
    <text evidence="2">The sequence shown here is derived from an EMBL/GenBank/DDBJ whole genome shotgun (WGS) entry which is preliminary data.</text>
</comment>